<dbReference type="SMART" id="SM00020">
    <property type="entry name" value="Tryp_SPc"/>
    <property type="match status" value="1"/>
</dbReference>
<feature type="signal peptide" evidence="3">
    <location>
        <begin position="1"/>
        <end position="20"/>
    </location>
</feature>
<evidence type="ECO:0000313" key="5">
    <source>
        <dbReference type="EMBL" id="PIM53293.1"/>
    </source>
</evidence>
<reference evidence="5 6" key="1">
    <citation type="submission" date="2017-11" db="EMBL/GenBank/DDBJ databases">
        <title>Draft genome sequence of Mitsuaria sp. HWN-4.</title>
        <authorList>
            <person name="Gundlapally S.R."/>
        </authorList>
    </citation>
    <scope>NUCLEOTIDE SEQUENCE [LARGE SCALE GENOMIC DNA]</scope>
    <source>
        <strain evidence="5 6">HWN-4</strain>
    </source>
</reference>
<dbReference type="GO" id="GO:0006508">
    <property type="term" value="P:proteolysis"/>
    <property type="evidence" value="ECO:0007669"/>
    <property type="project" value="InterPro"/>
</dbReference>
<dbReference type="AlphaFoldDB" id="A0A2G9CA50"/>
<dbReference type="EMBL" id="PEOG01000023">
    <property type="protein sequence ID" value="PIM53293.1"/>
    <property type="molecule type" value="Genomic_DNA"/>
</dbReference>
<feature type="domain" description="Peptidase S1" evidence="4">
    <location>
        <begin position="49"/>
        <end position="345"/>
    </location>
</feature>
<keyword evidence="3" id="KW-0732">Signal</keyword>
<dbReference type="InterPro" id="IPR001254">
    <property type="entry name" value="Trypsin_dom"/>
</dbReference>
<protein>
    <recommendedName>
        <fullName evidence="4">Peptidase S1 domain-containing protein</fullName>
    </recommendedName>
</protein>
<keyword evidence="2" id="KW-1015">Disulfide bond</keyword>
<keyword evidence="6" id="KW-1185">Reference proteome</keyword>
<sequence length="371" mass="38551">MKLRPTLLAAALLTAGVAHAGPTTVSGSANGLSWTAASTIVGVTSTATAAGGGDPRYFAPRSQYSGVATLIMDYGAGGQFICSGTLLPNQRSILTAAHCVSDGTNARPLSTSVYFYTGNNPDNITWNQPSFAYQVTNYAVHAAYTGEVIDQNDIAVLSLDKLVDWSVKSHGLYEGDDLTGKDFNIAGYGARSDAGGNTGANLGTGRLRQGDNRYEFRLGDADFAGAWADILGEPASQIEHTYLSDFDNGLPANDLACNIAVDGLGLPPSAKFCNTGRGADEVSSAGGDSGGPEFIDDKVASVTSFGLTFGSAWGDVDNALNSSFGEFNGFVPVSIHRDFINANAVPEPATFALAGLGLLGLGWNRRRRVPA</sequence>
<dbReference type="InterPro" id="IPR013424">
    <property type="entry name" value="Ice-binding_C"/>
</dbReference>
<comment type="similarity">
    <text evidence="1">Belongs to the peptidase S1 family.</text>
</comment>
<dbReference type="NCBIfam" id="TIGR02595">
    <property type="entry name" value="PEP_CTERM"/>
    <property type="match status" value="1"/>
</dbReference>
<dbReference type="PANTHER" id="PTHR24276:SF98">
    <property type="entry name" value="FI18310P1-RELATED"/>
    <property type="match status" value="1"/>
</dbReference>
<dbReference type="PANTHER" id="PTHR24276">
    <property type="entry name" value="POLYSERASE-RELATED"/>
    <property type="match status" value="1"/>
</dbReference>
<dbReference type="InterPro" id="IPR018114">
    <property type="entry name" value="TRYPSIN_HIS"/>
</dbReference>
<gene>
    <name evidence="5" type="ORF">CS062_10450</name>
</gene>
<evidence type="ECO:0000259" key="4">
    <source>
        <dbReference type="PROSITE" id="PS50240"/>
    </source>
</evidence>
<dbReference type="GO" id="GO:0004252">
    <property type="term" value="F:serine-type endopeptidase activity"/>
    <property type="evidence" value="ECO:0007669"/>
    <property type="project" value="InterPro"/>
</dbReference>
<dbReference type="SUPFAM" id="SSF50494">
    <property type="entry name" value="Trypsin-like serine proteases"/>
    <property type="match status" value="1"/>
</dbReference>
<dbReference type="OrthoDB" id="8884718at2"/>
<name>A0A2G9CA50_9BURK</name>
<dbReference type="PROSITE" id="PS50240">
    <property type="entry name" value="TRYPSIN_DOM"/>
    <property type="match status" value="1"/>
</dbReference>
<dbReference type="InterPro" id="IPR043504">
    <property type="entry name" value="Peptidase_S1_PA_chymotrypsin"/>
</dbReference>
<evidence type="ECO:0000313" key="6">
    <source>
        <dbReference type="Proteomes" id="UP000231501"/>
    </source>
</evidence>
<accession>A0A2G9CA50</accession>
<dbReference type="Gene3D" id="2.40.10.10">
    <property type="entry name" value="Trypsin-like serine proteases"/>
    <property type="match status" value="1"/>
</dbReference>
<dbReference type="InterPro" id="IPR009003">
    <property type="entry name" value="Peptidase_S1_PA"/>
</dbReference>
<dbReference type="PROSITE" id="PS00134">
    <property type="entry name" value="TRYPSIN_HIS"/>
    <property type="match status" value="1"/>
</dbReference>
<feature type="chain" id="PRO_5013621080" description="Peptidase S1 domain-containing protein" evidence="3">
    <location>
        <begin position="21"/>
        <end position="371"/>
    </location>
</feature>
<evidence type="ECO:0000256" key="2">
    <source>
        <dbReference type="ARBA" id="ARBA00023157"/>
    </source>
</evidence>
<dbReference type="RefSeq" id="WP_099861597.1">
    <property type="nucleotide sequence ID" value="NZ_PEOG01000023.1"/>
</dbReference>
<dbReference type="Pfam" id="PF00089">
    <property type="entry name" value="Trypsin"/>
    <property type="match status" value="1"/>
</dbReference>
<comment type="caution">
    <text evidence="5">The sequence shown here is derived from an EMBL/GenBank/DDBJ whole genome shotgun (WGS) entry which is preliminary data.</text>
</comment>
<dbReference type="InterPro" id="IPR001314">
    <property type="entry name" value="Peptidase_S1A"/>
</dbReference>
<organism evidence="5 6">
    <name type="scientific">Roseateles chitinivorans</name>
    <dbReference type="NCBI Taxonomy" id="2917965"/>
    <lineage>
        <taxon>Bacteria</taxon>
        <taxon>Pseudomonadati</taxon>
        <taxon>Pseudomonadota</taxon>
        <taxon>Betaproteobacteria</taxon>
        <taxon>Burkholderiales</taxon>
        <taxon>Sphaerotilaceae</taxon>
        <taxon>Roseateles</taxon>
    </lineage>
</organism>
<evidence type="ECO:0000256" key="3">
    <source>
        <dbReference type="SAM" id="SignalP"/>
    </source>
</evidence>
<dbReference type="InterPro" id="IPR050430">
    <property type="entry name" value="Peptidase_S1"/>
</dbReference>
<proteinExistence type="inferred from homology"/>
<dbReference type="Pfam" id="PF07589">
    <property type="entry name" value="PEP-CTERM"/>
    <property type="match status" value="1"/>
</dbReference>
<evidence type="ECO:0000256" key="1">
    <source>
        <dbReference type="ARBA" id="ARBA00007664"/>
    </source>
</evidence>
<dbReference type="Proteomes" id="UP000231501">
    <property type="component" value="Unassembled WGS sequence"/>
</dbReference>
<dbReference type="PRINTS" id="PR00722">
    <property type="entry name" value="CHYMOTRYPSIN"/>
</dbReference>